<sequence>MDGRSRRWLAAALTVGMTFPVAACGAEQASSGPVEVEYWAWAPNIEPVVAKFNETHTDLKIKFVKQADNPTTATGLRNAVAAGQNVPCIVQSFGEVPSLLAEGLLADVTEHLTPYVEKRVFTDTAVKGVTIGGKYFGVPAGAAPSFLMINRAVYDQYGIAVPKTWDDVIAAGVELKPHGVQVMNLAGEDPSTLINLVQQAGGTWYSVQDDAWRIGFTSPESRKAAAVVQQLVDNGIVANQTYTDRPALISYFDQGKMVSLPTATWQLANYETNFKKSIGDWQPVDLPQYADAPTFVTPAHGAATLIPKGCKDLAAATEAAVWLNSSKDAIDASYLPETGAHAWPGAIPDPSPWVESVVPKNLFGDRRAEAVPVILKATKAGIDPWIVGPNYTGVFKELQDQWALAVTRKITFAQLLDHMQTYTTDDLKTKGINVASS</sequence>
<dbReference type="RefSeq" id="WP_092544246.1">
    <property type="nucleotide sequence ID" value="NZ_BOMJ01000087.1"/>
</dbReference>
<dbReference type="AlphaFoldDB" id="A0A1H1X9V7"/>
<proteinExistence type="predicted"/>
<evidence type="ECO:0000313" key="2">
    <source>
        <dbReference type="EMBL" id="SDT06097.1"/>
    </source>
</evidence>
<dbReference type="SUPFAM" id="SSF53850">
    <property type="entry name" value="Periplasmic binding protein-like II"/>
    <property type="match status" value="1"/>
</dbReference>
<dbReference type="InterPro" id="IPR006059">
    <property type="entry name" value="SBP"/>
</dbReference>
<reference evidence="2 3" key="1">
    <citation type="submission" date="2016-10" db="EMBL/GenBank/DDBJ databases">
        <authorList>
            <person name="de Groot N.N."/>
        </authorList>
    </citation>
    <scope>NUCLEOTIDE SEQUENCE [LARGE SCALE GENOMIC DNA]</scope>
    <source>
        <strain evidence="2 3">DSM 43941</strain>
    </source>
</reference>
<name>A0A1H1X9V7_9ACTN</name>
<feature type="chain" id="PRO_5039244423" evidence="1">
    <location>
        <begin position="24"/>
        <end position="437"/>
    </location>
</feature>
<organism evidence="2 3">
    <name type="scientific">Actinoplanes derwentensis</name>
    <dbReference type="NCBI Taxonomy" id="113562"/>
    <lineage>
        <taxon>Bacteria</taxon>
        <taxon>Bacillati</taxon>
        <taxon>Actinomycetota</taxon>
        <taxon>Actinomycetes</taxon>
        <taxon>Micromonosporales</taxon>
        <taxon>Micromonosporaceae</taxon>
        <taxon>Actinoplanes</taxon>
    </lineage>
</organism>
<evidence type="ECO:0000256" key="1">
    <source>
        <dbReference type="SAM" id="SignalP"/>
    </source>
</evidence>
<dbReference type="PANTHER" id="PTHR43649">
    <property type="entry name" value="ARABINOSE-BINDING PROTEIN-RELATED"/>
    <property type="match status" value="1"/>
</dbReference>
<dbReference type="EMBL" id="LT629758">
    <property type="protein sequence ID" value="SDT06097.1"/>
    <property type="molecule type" value="Genomic_DNA"/>
</dbReference>
<dbReference type="STRING" id="113562.SAMN04489716_2394"/>
<dbReference type="InterPro" id="IPR050490">
    <property type="entry name" value="Bact_solute-bd_prot1"/>
</dbReference>
<dbReference type="Gene3D" id="3.40.190.10">
    <property type="entry name" value="Periplasmic binding protein-like II"/>
    <property type="match status" value="1"/>
</dbReference>
<dbReference type="PANTHER" id="PTHR43649:SF12">
    <property type="entry name" value="DIACETYLCHITOBIOSE BINDING PROTEIN DASA"/>
    <property type="match status" value="1"/>
</dbReference>
<keyword evidence="2" id="KW-0762">Sugar transport</keyword>
<dbReference type="Pfam" id="PF01547">
    <property type="entry name" value="SBP_bac_1"/>
    <property type="match status" value="1"/>
</dbReference>
<protein>
    <submittedName>
        <fullName evidence="2">Multiple sugar transport system substrate-binding protein</fullName>
    </submittedName>
</protein>
<keyword evidence="3" id="KW-1185">Reference proteome</keyword>
<evidence type="ECO:0000313" key="3">
    <source>
        <dbReference type="Proteomes" id="UP000198688"/>
    </source>
</evidence>
<keyword evidence="1" id="KW-0732">Signal</keyword>
<gene>
    <name evidence="2" type="ORF">SAMN04489716_2394</name>
</gene>
<feature type="signal peptide" evidence="1">
    <location>
        <begin position="1"/>
        <end position="23"/>
    </location>
</feature>
<accession>A0A1H1X9V7</accession>
<keyword evidence="2" id="KW-0813">Transport</keyword>
<dbReference type="Proteomes" id="UP000198688">
    <property type="component" value="Chromosome I"/>
</dbReference>
<dbReference type="OrthoDB" id="2515046at2"/>